<reference evidence="1 2" key="1">
    <citation type="journal article" date="2024" name="Plant Biotechnol. J.">
        <title>Genome and CRISPR/Cas9 system of a widespread forest tree (Populus alba) in the world.</title>
        <authorList>
            <person name="Liu Y.J."/>
            <person name="Jiang P.F."/>
            <person name="Han X.M."/>
            <person name="Li X.Y."/>
            <person name="Wang H.M."/>
            <person name="Wang Y.J."/>
            <person name="Wang X.X."/>
            <person name="Zeng Q.Y."/>
        </authorList>
    </citation>
    <scope>NUCLEOTIDE SEQUENCE [LARGE SCALE GENOMIC DNA]</scope>
    <source>
        <strain evidence="2">cv. PAL-ZL1</strain>
    </source>
</reference>
<dbReference type="EMBL" id="RCHU02000017">
    <property type="protein sequence ID" value="KAL3567777.1"/>
    <property type="molecule type" value="Genomic_DNA"/>
</dbReference>
<accession>A0ACC4ANH6</accession>
<name>A0ACC4ANH6_POPAL</name>
<organism evidence="1 2">
    <name type="scientific">Populus alba</name>
    <name type="common">White poplar</name>
    <dbReference type="NCBI Taxonomy" id="43335"/>
    <lineage>
        <taxon>Eukaryota</taxon>
        <taxon>Viridiplantae</taxon>
        <taxon>Streptophyta</taxon>
        <taxon>Embryophyta</taxon>
        <taxon>Tracheophyta</taxon>
        <taxon>Spermatophyta</taxon>
        <taxon>Magnoliopsida</taxon>
        <taxon>eudicotyledons</taxon>
        <taxon>Gunneridae</taxon>
        <taxon>Pentapetalae</taxon>
        <taxon>rosids</taxon>
        <taxon>fabids</taxon>
        <taxon>Malpighiales</taxon>
        <taxon>Salicaceae</taxon>
        <taxon>Saliceae</taxon>
        <taxon>Populus</taxon>
    </lineage>
</organism>
<keyword evidence="2" id="KW-1185">Reference proteome</keyword>
<evidence type="ECO:0000313" key="2">
    <source>
        <dbReference type="Proteomes" id="UP000309997"/>
    </source>
</evidence>
<proteinExistence type="predicted"/>
<sequence>MSKAEERRLGSGLNSISMNCQEIMESKETTEDKETRREQQDNMKNNLMEQTKIPQVRAIVERQDPSSKEVDDLTIRRFLRARDLDIGKASSMLFRYLKWRREFVPNGSVSLLETPNEVAQNKMFLQGSDKKGRPITVILGARHVQSKGGLEEFKRFVVYGFDKICSRMPPGQEKFVVIGDLEGWGYANSDIHGYLAGLSILQEYYPERLAKVLLVHAPYIFMAVWKIVYPFIDKNTRKKIVFVDNRKLKSTLLEEIDESQIPDIYGGKLPLIPIHQSTHKEIVLVATTKPIEQGLALQLVYKQGLCDREGPRFSRFPKRSQQLLLITHLLLLSLSILWSAATIRC</sequence>
<gene>
    <name evidence="1" type="ORF">D5086_030428</name>
</gene>
<comment type="caution">
    <text evidence="1">The sequence shown here is derived from an EMBL/GenBank/DDBJ whole genome shotgun (WGS) entry which is preliminary data.</text>
</comment>
<protein>
    <submittedName>
        <fullName evidence="1">Uncharacterized protein</fullName>
    </submittedName>
</protein>
<evidence type="ECO:0000313" key="1">
    <source>
        <dbReference type="EMBL" id="KAL3567777.1"/>
    </source>
</evidence>
<dbReference type="Proteomes" id="UP000309997">
    <property type="component" value="Unassembled WGS sequence"/>
</dbReference>